<evidence type="ECO:0000313" key="3">
    <source>
        <dbReference type="Proteomes" id="UP000235023"/>
    </source>
</evidence>
<dbReference type="EMBL" id="KZ559638">
    <property type="protein sequence ID" value="PLN75742.1"/>
    <property type="molecule type" value="Genomic_DNA"/>
</dbReference>
<accession>A0A2J5HFP9</accession>
<proteinExistence type="predicted"/>
<organism evidence="2 3">
    <name type="scientific">Aspergillus taichungensis</name>
    <dbReference type="NCBI Taxonomy" id="482145"/>
    <lineage>
        <taxon>Eukaryota</taxon>
        <taxon>Fungi</taxon>
        <taxon>Dikarya</taxon>
        <taxon>Ascomycota</taxon>
        <taxon>Pezizomycotina</taxon>
        <taxon>Eurotiomycetes</taxon>
        <taxon>Eurotiomycetidae</taxon>
        <taxon>Eurotiales</taxon>
        <taxon>Aspergillaceae</taxon>
        <taxon>Aspergillus</taxon>
        <taxon>Aspergillus subgen. Circumdati</taxon>
    </lineage>
</organism>
<name>A0A2J5HFP9_9EURO</name>
<evidence type="ECO:0000256" key="1">
    <source>
        <dbReference type="SAM" id="MobiDB-lite"/>
    </source>
</evidence>
<gene>
    <name evidence="2" type="ORF">BDW42DRAFT_180160</name>
</gene>
<dbReference type="AlphaFoldDB" id="A0A2J5HFP9"/>
<sequence length="63" mass="7121">MKDALWYTSYKSPSTTRRTNPRSAGQPQLSDYQHIIALPLNPIQSLIQQILPVISISTCLVYC</sequence>
<evidence type="ECO:0000313" key="2">
    <source>
        <dbReference type="EMBL" id="PLN75742.1"/>
    </source>
</evidence>
<dbReference type="Proteomes" id="UP000235023">
    <property type="component" value="Unassembled WGS sequence"/>
</dbReference>
<protein>
    <submittedName>
        <fullName evidence="2">Uncharacterized protein</fullName>
    </submittedName>
</protein>
<keyword evidence="3" id="KW-1185">Reference proteome</keyword>
<reference evidence="3" key="1">
    <citation type="submission" date="2017-12" db="EMBL/GenBank/DDBJ databases">
        <authorList>
            <consortium name="DOE Joint Genome Institute"/>
            <person name="Mondo S.J."/>
            <person name="Kjaerbolling I."/>
            <person name="Vesth T.C."/>
            <person name="Frisvad J.C."/>
            <person name="Nybo J.L."/>
            <person name="Theobald S."/>
            <person name="Kuo A."/>
            <person name="Bowyer P."/>
            <person name="Matsuda Y."/>
            <person name="Lyhne E.K."/>
            <person name="Kogle M.E."/>
            <person name="Clum A."/>
            <person name="Lipzen A."/>
            <person name="Salamov A."/>
            <person name="Ngan C.Y."/>
            <person name="Daum C."/>
            <person name="Chiniquy J."/>
            <person name="Barry K."/>
            <person name="LaButti K."/>
            <person name="Haridas S."/>
            <person name="Simmons B.A."/>
            <person name="Magnuson J.K."/>
            <person name="Mortensen U.H."/>
            <person name="Larsen T.O."/>
            <person name="Grigoriev I.V."/>
            <person name="Baker S.E."/>
            <person name="Andersen M.R."/>
            <person name="Nordberg H.P."/>
            <person name="Cantor M.N."/>
            <person name="Hua S.X."/>
        </authorList>
    </citation>
    <scope>NUCLEOTIDE SEQUENCE [LARGE SCALE GENOMIC DNA]</scope>
    <source>
        <strain evidence="3">IBT 19404</strain>
    </source>
</reference>
<feature type="region of interest" description="Disordered" evidence="1">
    <location>
        <begin position="1"/>
        <end position="27"/>
    </location>
</feature>
<feature type="compositionally biased region" description="Polar residues" evidence="1">
    <location>
        <begin position="9"/>
        <end position="27"/>
    </location>
</feature>